<dbReference type="PANTHER" id="PTHR22893">
    <property type="entry name" value="NADH OXIDOREDUCTASE-RELATED"/>
    <property type="match status" value="1"/>
</dbReference>
<organism evidence="2 3">
    <name type="scientific">Gymnopus androsaceus JB14</name>
    <dbReference type="NCBI Taxonomy" id="1447944"/>
    <lineage>
        <taxon>Eukaryota</taxon>
        <taxon>Fungi</taxon>
        <taxon>Dikarya</taxon>
        <taxon>Basidiomycota</taxon>
        <taxon>Agaricomycotina</taxon>
        <taxon>Agaricomycetes</taxon>
        <taxon>Agaricomycetidae</taxon>
        <taxon>Agaricales</taxon>
        <taxon>Marasmiineae</taxon>
        <taxon>Omphalotaceae</taxon>
        <taxon>Gymnopus</taxon>
    </lineage>
</organism>
<dbReference type="EMBL" id="ML769626">
    <property type="protein sequence ID" value="KAE9391389.1"/>
    <property type="molecule type" value="Genomic_DNA"/>
</dbReference>
<name>A0A6A4GZL1_9AGAR</name>
<dbReference type="Proteomes" id="UP000799118">
    <property type="component" value="Unassembled WGS sequence"/>
</dbReference>
<accession>A0A6A4GZL1</accession>
<dbReference type="SUPFAM" id="SSF51395">
    <property type="entry name" value="FMN-linked oxidoreductases"/>
    <property type="match status" value="1"/>
</dbReference>
<sequence>MASTATESNLFAPIQVGNMMLKHRRLKIVREYYSQRASTPGTLLITEGTIAGPIGAGLKGSPGIWSAEQIASWKEVVSAVHAEGSYIYLQIGFIGRVGQSAALKALDPKFEVVGAGDIPITGREIPRPLTIEEIKSTVELFAQAATDALNKAGIDGVGIHAANFLLVDLRANGYLVDQFIQDISNNRTDEYEDSVENRSRYTLGIVDAVVKAIGEERTAIRLSPWATGQGDNLYGDEGPLPYISQIRKRYPKLAYLHMIQTRQSYAPLIIADGFTREKAFKAVELRNGVLVAFRRTVYLEHLPLRLKNNLPLSAYDRATFYGGDESGKGYTDYAFALQ</sequence>
<feature type="domain" description="NADH:flavin oxidoreductase/NADH oxidase N-terminal" evidence="1">
    <location>
        <begin position="29"/>
        <end position="265"/>
    </location>
</feature>
<dbReference type="InterPro" id="IPR013785">
    <property type="entry name" value="Aldolase_TIM"/>
</dbReference>
<dbReference type="Gene3D" id="3.20.20.70">
    <property type="entry name" value="Aldolase class I"/>
    <property type="match status" value="1"/>
</dbReference>
<dbReference type="AlphaFoldDB" id="A0A6A4GZL1"/>
<protein>
    <submittedName>
        <fullName evidence="2">FMN-linked oxidoreductase</fullName>
    </submittedName>
</protein>
<keyword evidence="3" id="KW-1185">Reference proteome</keyword>
<dbReference type="GO" id="GO:0003959">
    <property type="term" value="F:NADPH dehydrogenase activity"/>
    <property type="evidence" value="ECO:0007669"/>
    <property type="project" value="TreeGrafter"/>
</dbReference>
<evidence type="ECO:0000259" key="1">
    <source>
        <dbReference type="Pfam" id="PF00724"/>
    </source>
</evidence>
<dbReference type="GO" id="GO:0010181">
    <property type="term" value="F:FMN binding"/>
    <property type="evidence" value="ECO:0007669"/>
    <property type="project" value="InterPro"/>
</dbReference>
<proteinExistence type="predicted"/>
<evidence type="ECO:0000313" key="3">
    <source>
        <dbReference type="Proteomes" id="UP000799118"/>
    </source>
</evidence>
<dbReference type="PANTHER" id="PTHR22893:SF91">
    <property type="entry name" value="NADPH DEHYDROGENASE 2-RELATED"/>
    <property type="match status" value="1"/>
</dbReference>
<reference evidence="2" key="1">
    <citation type="journal article" date="2019" name="Environ. Microbiol.">
        <title>Fungal ecological strategies reflected in gene transcription - a case study of two litter decomposers.</title>
        <authorList>
            <person name="Barbi F."/>
            <person name="Kohler A."/>
            <person name="Barry K."/>
            <person name="Baskaran P."/>
            <person name="Daum C."/>
            <person name="Fauchery L."/>
            <person name="Ihrmark K."/>
            <person name="Kuo A."/>
            <person name="LaButti K."/>
            <person name="Lipzen A."/>
            <person name="Morin E."/>
            <person name="Grigoriev I.V."/>
            <person name="Henrissat B."/>
            <person name="Lindahl B."/>
            <person name="Martin F."/>
        </authorList>
    </citation>
    <scope>NUCLEOTIDE SEQUENCE</scope>
    <source>
        <strain evidence="2">JB14</strain>
    </source>
</reference>
<dbReference type="InterPro" id="IPR045247">
    <property type="entry name" value="Oye-like"/>
</dbReference>
<dbReference type="Pfam" id="PF00724">
    <property type="entry name" value="Oxidored_FMN"/>
    <property type="match status" value="1"/>
</dbReference>
<evidence type="ECO:0000313" key="2">
    <source>
        <dbReference type="EMBL" id="KAE9391389.1"/>
    </source>
</evidence>
<dbReference type="OrthoDB" id="276546at2759"/>
<gene>
    <name evidence="2" type="ORF">BT96DRAFT_959573</name>
</gene>
<dbReference type="InterPro" id="IPR001155">
    <property type="entry name" value="OxRdtase_FMN_N"/>
</dbReference>